<dbReference type="PANTHER" id="PTHR42951:SF22">
    <property type="entry name" value="METALLO BETA-LACTAMASE SUPERFAMILY LIPOPROTEIN"/>
    <property type="match status" value="1"/>
</dbReference>
<accession>A0A0A8X6M5</accession>
<proteinExistence type="predicted"/>
<dbReference type="Proteomes" id="UP000031014">
    <property type="component" value="Unassembled WGS sequence"/>
</dbReference>
<comment type="caution">
    <text evidence="2">The sequence shown here is derived from an EMBL/GenBank/DDBJ whole genome shotgun (WGS) entry which is preliminary data.</text>
</comment>
<dbReference type="InterPro" id="IPR037482">
    <property type="entry name" value="ST1585_MBL-fold"/>
</dbReference>
<gene>
    <name evidence="2" type="ORF">SAMD00020551_1932</name>
</gene>
<keyword evidence="3" id="KW-1185">Reference proteome</keyword>
<dbReference type="InterPro" id="IPR036866">
    <property type="entry name" value="RibonucZ/Hydroxyglut_hydro"/>
</dbReference>
<dbReference type="InterPro" id="IPR001279">
    <property type="entry name" value="Metallo-B-lactamas"/>
</dbReference>
<dbReference type="AlphaFoldDB" id="A0A0A8X6M5"/>
<dbReference type="SUPFAM" id="SSF56281">
    <property type="entry name" value="Metallo-hydrolase/oxidoreductase"/>
    <property type="match status" value="1"/>
</dbReference>
<dbReference type="Pfam" id="PF00753">
    <property type="entry name" value="Lactamase_B"/>
    <property type="match status" value="1"/>
</dbReference>
<dbReference type="SMART" id="SM00849">
    <property type="entry name" value="Lactamase_B"/>
    <property type="match status" value="1"/>
</dbReference>
<evidence type="ECO:0000313" key="2">
    <source>
        <dbReference type="EMBL" id="GAM13786.1"/>
    </source>
</evidence>
<dbReference type="PANTHER" id="PTHR42951">
    <property type="entry name" value="METALLO-BETA-LACTAMASE DOMAIN-CONTAINING"/>
    <property type="match status" value="1"/>
</dbReference>
<name>A0A0A8X6M5_MESS1</name>
<feature type="domain" description="Metallo-beta-lactamase" evidence="1">
    <location>
        <begin position="39"/>
        <end position="243"/>
    </location>
</feature>
<dbReference type="InterPro" id="IPR050855">
    <property type="entry name" value="NDM-1-like"/>
</dbReference>
<evidence type="ECO:0000259" key="1">
    <source>
        <dbReference type="SMART" id="SM00849"/>
    </source>
</evidence>
<dbReference type="Gene3D" id="3.60.15.10">
    <property type="entry name" value="Ribonuclease Z/Hydroxyacylglutathione hydrolase-like"/>
    <property type="match status" value="1"/>
</dbReference>
<evidence type="ECO:0000313" key="3">
    <source>
        <dbReference type="Proteomes" id="UP000031014"/>
    </source>
</evidence>
<dbReference type="EMBL" id="BASE01000041">
    <property type="protein sequence ID" value="GAM13786.1"/>
    <property type="molecule type" value="Genomic_DNA"/>
</dbReference>
<reference evidence="2 3" key="1">
    <citation type="submission" date="2013-06" db="EMBL/GenBank/DDBJ databases">
        <title>Whole genome shotgun sequence of Bacillus selenatarsenatis SF-1.</title>
        <authorList>
            <person name="Kuroda M."/>
            <person name="Sei K."/>
            <person name="Yamashita M."/>
            <person name="Ike M."/>
        </authorList>
    </citation>
    <scope>NUCLEOTIDE SEQUENCE [LARGE SCALE GENOMIC DNA]</scope>
    <source>
        <strain evidence="2 3">SF-1</strain>
    </source>
</reference>
<sequence length="335" mass="37628">MSDDVQVKALKRSDFLKKPLKLSENVYLIDDFDLNMAERTGTYVLAEEKVTLIETSASPSIPYILEGLKTLGVSPADISYIIVTHIHLDHAGGAGLMLQHCPNAKVIVHPKGARHLADPSRLIMGAKAVYGEKFSQLFDPIVAIPEERLVVKGDGDTLKISETLTLEFLDTPGHANHHFSIFHPLTKGIFSGDTAGIFYPQLDREGIKFYLPTTSPNQFDPEKMLRSISRFKELGIERIYFGHYGMSENPSEAFRQVESWLEVFVEEAKQVVLEEKDPEKQVEYITQKLYDKIKTHLTQLGLPDQHPINELLYLDINVSAMGLAHYLNKNTGGTH</sequence>
<protein>
    <submittedName>
        <fullName evidence="2">Beta-lactamase related protein</fullName>
    </submittedName>
</protein>
<organism evidence="2 3">
    <name type="scientific">Mesobacillus selenatarsenatis (strain DSM 18680 / JCM 14380 / FERM P-15431 / SF-1)</name>
    <dbReference type="NCBI Taxonomy" id="1321606"/>
    <lineage>
        <taxon>Bacteria</taxon>
        <taxon>Bacillati</taxon>
        <taxon>Bacillota</taxon>
        <taxon>Bacilli</taxon>
        <taxon>Bacillales</taxon>
        <taxon>Bacillaceae</taxon>
        <taxon>Mesobacillus</taxon>
    </lineage>
</organism>
<dbReference type="STRING" id="1321606.SAMD00020551_1932"/>
<dbReference type="CDD" id="cd07726">
    <property type="entry name" value="ST1585-like_MBL-fold"/>
    <property type="match status" value="1"/>
</dbReference>